<feature type="domain" description="HTH gntR-type" evidence="5">
    <location>
        <begin position="11"/>
        <end position="60"/>
    </location>
</feature>
<keyword evidence="2" id="KW-0805">Transcription regulation</keyword>
<evidence type="ECO:0000313" key="7">
    <source>
        <dbReference type="Proteomes" id="UP000189857"/>
    </source>
</evidence>
<keyword evidence="7" id="KW-1185">Reference proteome</keyword>
<dbReference type="PANTHER" id="PTHR46577">
    <property type="entry name" value="HTH-TYPE TRANSCRIPTIONAL REGULATORY PROTEIN GABR"/>
    <property type="match status" value="1"/>
</dbReference>
<organism evidence="6 7">
    <name type="scientific">Eubacterium ruminantium</name>
    <dbReference type="NCBI Taxonomy" id="42322"/>
    <lineage>
        <taxon>Bacteria</taxon>
        <taxon>Bacillati</taxon>
        <taxon>Bacillota</taxon>
        <taxon>Clostridia</taxon>
        <taxon>Eubacteriales</taxon>
        <taxon>Eubacteriaceae</taxon>
        <taxon>Eubacterium</taxon>
    </lineage>
</organism>
<dbReference type="Pfam" id="PF00392">
    <property type="entry name" value="GntR"/>
    <property type="match status" value="1"/>
</dbReference>
<protein>
    <submittedName>
        <fullName evidence="6">Regulatory protein, gntR family</fullName>
    </submittedName>
</protein>
<dbReference type="GO" id="GO:0003677">
    <property type="term" value="F:DNA binding"/>
    <property type="evidence" value="ECO:0007669"/>
    <property type="project" value="UniProtKB-KW"/>
</dbReference>
<evidence type="ECO:0000313" key="6">
    <source>
        <dbReference type="EMBL" id="SJZ70794.1"/>
    </source>
</evidence>
<dbReference type="EMBL" id="FUXA01000008">
    <property type="protein sequence ID" value="SJZ70794.1"/>
    <property type="molecule type" value="Genomic_DNA"/>
</dbReference>
<dbReference type="Gene3D" id="1.10.10.10">
    <property type="entry name" value="Winged helix-like DNA-binding domain superfamily/Winged helix DNA-binding domain"/>
    <property type="match status" value="1"/>
</dbReference>
<sequence length="60" mass="6697">MLTYDLSNKTGPLYVYLYQSLKKDISEGRILPGTKLPSKRTFANNLGVSTITIENAYGQL</sequence>
<evidence type="ECO:0000256" key="1">
    <source>
        <dbReference type="ARBA" id="ARBA00022898"/>
    </source>
</evidence>
<dbReference type="Proteomes" id="UP000189857">
    <property type="component" value="Unassembled WGS sequence"/>
</dbReference>
<accession>A0A1T4MVC7</accession>
<dbReference type="PANTHER" id="PTHR46577:SF1">
    <property type="entry name" value="HTH-TYPE TRANSCRIPTIONAL REGULATORY PROTEIN GABR"/>
    <property type="match status" value="1"/>
</dbReference>
<dbReference type="RefSeq" id="WP_176755930.1">
    <property type="nucleotide sequence ID" value="NZ_FMTO01000007.1"/>
</dbReference>
<keyword evidence="4" id="KW-0804">Transcription</keyword>
<gene>
    <name evidence="6" type="ORF">SAMN02745110_01339</name>
</gene>
<name>A0A1T4MVC7_9FIRM</name>
<dbReference type="InterPro" id="IPR000524">
    <property type="entry name" value="Tscrpt_reg_HTH_GntR"/>
</dbReference>
<dbReference type="InterPro" id="IPR036388">
    <property type="entry name" value="WH-like_DNA-bd_sf"/>
</dbReference>
<evidence type="ECO:0000256" key="3">
    <source>
        <dbReference type="ARBA" id="ARBA00023125"/>
    </source>
</evidence>
<reference evidence="6 7" key="1">
    <citation type="submission" date="2017-02" db="EMBL/GenBank/DDBJ databases">
        <authorList>
            <person name="Peterson S.W."/>
        </authorList>
    </citation>
    <scope>NUCLEOTIDE SEQUENCE [LARGE SCALE GENOMIC DNA]</scope>
    <source>
        <strain evidence="6 7">ATCC 17233</strain>
    </source>
</reference>
<proteinExistence type="predicted"/>
<dbReference type="InterPro" id="IPR051446">
    <property type="entry name" value="HTH_trans_reg/aminotransferase"/>
</dbReference>
<keyword evidence="1" id="KW-0663">Pyridoxal phosphate</keyword>
<evidence type="ECO:0000256" key="4">
    <source>
        <dbReference type="ARBA" id="ARBA00023163"/>
    </source>
</evidence>
<dbReference type="CDD" id="cd07377">
    <property type="entry name" value="WHTH_GntR"/>
    <property type="match status" value="1"/>
</dbReference>
<dbReference type="SUPFAM" id="SSF46785">
    <property type="entry name" value="Winged helix' DNA-binding domain"/>
    <property type="match status" value="1"/>
</dbReference>
<keyword evidence="3" id="KW-0238">DNA-binding</keyword>
<dbReference type="PROSITE" id="PS50949">
    <property type="entry name" value="HTH_GNTR"/>
    <property type="match status" value="1"/>
</dbReference>
<dbReference type="InterPro" id="IPR036390">
    <property type="entry name" value="WH_DNA-bd_sf"/>
</dbReference>
<dbReference type="GO" id="GO:0003700">
    <property type="term" value="F:DNA-binding transcription factor activity"/>
    <property type="evidence" value="ECO:0007669"/>
    <property type="project" value="InterPro"/>
</dbReference>
<evidence type="ECO:0000259" key="5">
    <source>
        <dbReference type="PROSITE" id="PS50949"/>
    </source>
</evidence>
<evidence type="ECO:0000256" key="2">
    <source>
        <dbReference type="ARBA" id="ARBA00023015"/>
    </source>
</evidence>
<dbReference type="AlphaFoldDB" id="A0A1T4MVC7"/>